<dbReference type="PANTHER" id="PTHR35526:SF3">
    <property type="entry name" value="ANTI-SIGMA-F FACTOR RSBW"/>
    <property type="match status" value="1"/>
</dbReference>
<organism evidence="3 4">
    <name type="scientific">Streptomyces humidus</name>
    <dbReference type="NCBI Taxonomy" id="52259"/>
    <lineage>
        <taxon>Bacteria</taxon>
        <taxon>Bacillati</taxon>
        <taxon>Actinomycetota</taxon>
        <taxon>Actinomycetes</taxon>
        <taxon>Kitasatosporales</taxon>
        <taxon>Streptomycetaceae</taxon>
        <taxon>Streptomyces</taxon>
    </lineage>
</organism>
<sequence length="148" mass="15591">MREGESATVRTCAPAARVTTAASARAHARAVVDSRWDPSTHPAREEDVIDLLLVVSELVSNALRHGGGLAGFEVTPVPEGIRVDVRDHSDVVPAAAYGPGSPPAGGRTGGYGWPLVVRLAREIDVEKRSTGGKTISVLLPVRDLDRPV</sequence>
<evidence type="ECO:0000313" key="3">
    <source>
        <dbReference type="EMBL" id="GGS08797.1"/>
    </source>
</evidence>
<dbReference type="InterPro" id="IPR050267">
    <property type="entry name" value="Anti-sigma-factor_SerPK"/>
</dbReference>
<gene>
    <name evidence="3" type="ORF">GCM10010269_54790</name>
</gene>
<keyword evidence="1" id="KW-0418">Kinase</keyword>
<dbReference type="CDD" id="cd16936">
    <property type="entry name" value="HATPase_RsbW-like"/>
    <property type="match status" value="1"/>
</dbReference>
<dbReference type="EMBL" id="BMTL01000025">
    <property type="protein sequence ID" value="GGS08797.1"/>
    <property type="molecule type" value="Genomic_DNA"/>
</dbReference>
<dbReference type="PANTHER" id="PTHR35526">
    <property type="entry name" value="ANTI-SIGMA-F FACTOR RSBW-RELATED"/>
    <property type="match status" value="1"/>
</dbReference>
<dbReference type="AlphaFoldDB" id="A0A918G080"/>
<keyword evidence="1" id="KW-0723">Serine/threonine-protein kinase</keyword>
<dbReference type="InterPro" id="IPR036890">
    <property type="entry name" value="HATPase_C_sf"/>
</dbReference>
<dbReference type="InterPro" id="IPR003594">
    <property type="entry name" value="HATPase_dom"/>
</dbReference>
<dbReference type="RefSeq" id="WP_190151994.1">
    <property type="nucleotide sequence ID" value="NZ_BMTL01000025.1"/>
</dbReference>
<evidence type="ECO:0000256" key="1">
    <source>
        <dbReference type="ARBA" id="ARBA00022527"/>
    </source>
</evidence>
<dbReference type="SUPFAM" id="SSF55874">
    <property type="entry name" value="ATPase domain of HSP90 chaperone/DNA topoisomerase II/histidine kinase"/>
    <property type="match status" value="1"/>
</dbReference>
<keyword evidence="4" id="KW-1185">Reference proteome</keyword>
<accession>A0A918G080</accession>
<dbReference type="Gene3D" id="3.30.565.10">
    <property type="entry name" value="Histidine kinase-like ATPase, C-terminal domain"/>
    <property type="match status" value="1"/>
</dbReference>
<proteinExistence type="predicted"/>
<name>A0A918G080_9ACTN</name>
<dbReference type="GO" id="GO:0004674">
    <property type="term" value="F:protein serine/threonine kinase activity"/>
    <property type="evidence" value="ECO:0007669"/>
    <property type="project" value="UniProtKB-KW"/>
</dbReference>
<evidence type="ECO:0000313" key="4">
    <source>
        <dbReference type="Proteomes" id="UP000606194"/>
    </source>
</evidence>
<protein>
    <recommendedName>
        <fullName evidence="2">Histidine kinase/HSP90-like ATPase domain-containing protein</fullName>
    </recommendedName>
</protein>
<dbReference type="Proteomes" id="UP000606194">
    <property type="component" value="Unassembled WGS sequence"/>
</dbReference>
<reference evidence="3" key="2">
    <citation type="submission" date="2020-09" db="EMBL/GenBank/DDBJ databases">
        <authorList>
            <person name="Sun Q."/>
            <person name="Ohkuma M."/>
        </authorList>
    </citation>
    <scope>NUCLEOTIDE SEQUENCE</scope>
    <source>
        <strain evidence="3">JCM 4386</strain>
    </source>
</reference>
<feature type="domain" description="Histidine kinase/HSP90-like ATPase" evidence="2">
    <location>
        <begin position="33"/>
        <end position="136"/>
    </location>
</feature>
<comment type="caution">
    <text evidence="3">The sequence shown here is derived from an EMBL/GenBank/DDBJ whole genome shotgun (WGS) entry which is preliminary data.</text>
</comment>
<evidence type="ECO:0000259" key="2">
    <source>
        <dbReference type="Pfam" id="PF13581"/>
    </source>
</evidence>
<keyword evidence="1" id="KW-0808">Transferase</keyword>
<dbReference type="Pfam" id="PF13581">
    <property type="entry name" value="HATPase_c_2"/>
    <property type="match status" value="1"/>
</dbReference>
<reference evidence="3" key="1">
    <citation type="journal article" date="2014" name="Int. J. Syst. Evol. Microbiol.">
        <title>Complete genome sequence of Corynebacterium casei LMG S-19264T (=DSM 44701T), isolated from a smear-ripened cheese.</title>
        <authorList>
            <consortium name="US DOE Joint Genome Institute (JGI-PGF)"/>
            <person name="Walter F."/>
            <person name="Albersmeier A."/>
            <person name="Kalinowski J."/>
            <person name="Ruckert C."/>
        </authorList>
    </citation>
    <scope>NUCLEOTIDE SEQUENCE</scope>
    <source>
        <strain evidence="3">JCM 4386</strain>
    </source>
</reference>